<organism evidence="3 4">
    <name type="scientific">Levilactobacillus suantsaiihabitans</name>
    <dbReference type="NCBI Taxonomy" id="2487722"/>
    <lineage>
        <taxon>Bacteria</taxon>
        <taxon>Bacillati</taxon>
        <taxon>Bacillota</taxon>
        <taxon>Bacilli</taxon>
        <taxon>Lactobacillales</taxon>
        <taxon>Lactobacillaceae</taxon>
        <taxon>Levilactobacillus</taxon>
    </lineage>
</organism>
<evidence type="ECO:0000313" key="4">
    <source>
        <dbReference type="Proteomes" id="UP000297348"/>
    </source>
</evidence>
<dbReference type="OrthoDB" id="2277114at2"/>
<evidence type="ECO:0000256" key="1">
    <source>
        <dbReference type="SAM" id="MobiDB-lite"/>
    </source>
</evidence>
<evidence type="ECO:0008006" key="5">
    <source>
        <dbReference type="Google" id="ProtNLM"/>
    </source>
</evidence>
<gene>
    <name evidence="3" type="ORF">EGT51_07905</name>
</gene>
<dbReference type="AlphaFoldDB" id="A0A4Z0J7G6"/>
<proteinExistence type="predicted"/>
<dbReference type="Proteomes" id="UP000297348">
    <property type="component" value="Unassembled WGS sequence"/>
</dbReference>
<feature type="compositionally biased region" description="Low complexity" evidence="1">
    <location>
        <begin position="137"/>
        <end position="184"/>
    </location>
</feature>
<dbReference type="EMBL" id="RKLX01000011">
    <property type="protein sequence ID" value="TGD18566.1"/>
    <property type="molecule type" value="Genomic_DNA"/>
</dbReference>
<keyword evidence="2" id="KW-0732">Signal</keyword>
<dbReference type="RefSeq" id="WP_135368156.1">
    <property type="nucleotide sequence ID" value="NZ_RKLX01000011.1"/>
</dbReference>
<feature type="chain" id="PRO_5021260666" description="GW domain-containing protein" evidence="2">
    <location>
        <begin position="27"/>
        <end position="292"/>
    </location>
</feature>
<sequence length="292" mass="33210">MKKRIVGLLVLGGLMSGGLMTQPAQAAKSYRLNWMHAWARVTCKFRKSGYKHYAYTLHKVKHHRYRLKRAYRLGTKKHKVVHQIKAMSLGNYEYVYVTYKGKGAWVNEKYITFSRPKLTTGTAKSTRTARKSPTRVTGTAKSTQSTQKSTTTGTKTISTKTTSPATTGKKNQSNQSNTASSTTSTSTKFYIKTNKHISWQEWLSLPDLKGEVRGLTFYHVDNVPYDEDGFPYVTQNMFAAPLQVRMMKDEFTSATYQAIADKWDTYYVSDKHALFCPTNTEDGQSIRDQMPD</sequence>
<reference evidence="3 4" key="1">
    <citation type="submission" date="2018-10" db="EMBL/GenBank/DDBJ databases">
        <title>Lactobacillus sp. R7 and Lactobacillus sp. R19 isolated from fermented mustard green product of Taiwan.</title>
        <authorList>
            <person name="Lin S.-T."/>
        </authorList>
    </citation>
    <scope>NUCLEOTIDE SEQUENCE [LARGE SCALE GENOMIC DNA]</scope>
    <source>
        <strain evidence="3 4">BCRC 81129</strain>
    </source>
</reference>
<accession>A0A4Z0J7G6</accession>
<name>A0A4Z0J7G6_9LACO</name>
<comment type="caution">
    <text evidence="3">The sequence shown here is derived from an EMBL/GenBank/DDBJ whole genome shotgun (WGS) entry which is preliminary data.</text>
</comment>
<protein>
    <recommendedName>
        <fullName evidence="5">GW domain-containing protein</fullName>
    </recommendedName>
</protein>
<feature type="region of interest" description="Disordered" evidence="1">
    <location>
        <begin position="121"/>
        <end position="184"/>
    </location>
</feature>
<evidence type="ECO:0000313" key="3">
    <source>
        <dbReference type="EMBL" id="TGD18566.1"/>
    </source>
</evidence>
<keyword evidence="4" id="KW-1185">Reference proteome</keyword>
<evidence type="ECO:0000256" key="2">
    <source>
        <dbReference type="SAM" id="SignalP"/>
    </source>
</evidence>
<feature type="signal peptide" evidence="2">
    <location>
        <begin position="1"/>
        <end position="26"/>
    </location>
</feature>